<evidence type="ECO:0000313" key="2">
    <source>
        <dbReference type="EMBL" id="MPC18292.1"/>
    </source>
</evidence>
<dbReference type="PRINTS" id="PR00081">
    <property type="entry name" value="GDHRDH"/>
</dbReference>
<gene>
    <name evidence="2" type="primary">Dhrs4</name>
    <name evidence="2" type="ORF">E2C01_011171</name>
</gene>
<sequence>MNRLYHLSRPVSFLASITTRAMATTATGEGRLAGKVAIVTASTDGIGFAIAQRLGQEGAKVVVSSRKPANVERAVADLQGIGCTVVGIPCHVSKQQERQSLIDKTVEKFGGLDILVSNAAVNPAVGGVLDVSVVLQVAEPKEMGGLVAFLCSDDASYITGESYVAAGGMLSRL</sequence>
<dbReference type="Pfam" id="PF00106">
    <property type="entry name" value="adh_short"/>
    <property type="match status" value="1"/>
</dbReference>
<evidence type="ECO:0000313" key="3">
    <source>
        <dbReference type="Proteomes" id="UP000324222"/>
    </source>
</evidence>
<dbReference type="InterPro" id="IPR036291">
    <property type="entry name" value="NAD(P)-bd_dom_sf"/>
</dbReference>
<name>A0A5B7DAJ7_PORTR</name>
<keyword evidence="3" id="KW-1185">Reference proteome</keyword>
<organism evidence="2 3">
    <name type="scientific">Portunus trituberculatus</name>
    <name type="common">Swimming crab</name>
    <name type="synonym">Neptunus trituberculatus</name>
    <dbReference type="NCBI Taxonomy" id="210409"/>
    <lineage>
        <taxon>Eukaryota</taxon>
        <taxon>Metazoa</taxon>
        <taxon>Ecdysozoa</taxon>
        <taxon>Arthropoda</taxon>
        <taxon>Crustacea</taxon>
        <taxon>Multicrustacea</taxon>
        <taxon>Malacostraca</taxon>
        <taxon>Eumalacostraca</taxon>
        <taxon>Eucarida</taxon>
        <taxon>Decapoda</taxon>
        <taxon>Pleocyemata</taxon>
        <taxon>Brachyura</taxon>
        <taxon>Eubrachyura</taxon>
        <taxon>Portunoidea</taxon>
        <taxon>Portunidae</taxon>
        <taxon>Portuninae</taxon>
        <taxon>Portunus</taxon>
    </lineage>
</organism>
<evidence type="ECO:0000256" key="1">
    <source>
        <dbReference type="ARBA" id="ARBA00006484"/>
    </source>
</evidence>
<accession>A0A5B7DAJ7</accession>
<proteinExistence type="inferred from homology"/>
<dbReference type="GO" id="GO:0004090">
    <property type="term" value="F:carbonyl reductase (NADPH) activity"/>
    <property type="evidence" value="ECO:0007669"/>
    <property type="project" value="TreeGrafter"/>
</dbReference>
<dbReference type="EMBL" id="VSRR010000666">
    <property type="protein sequence ID" value="MPC18292.1"/>
    <property type="molecule type" value="Genomic_DNA"/>
</dbReference>
<dbReference type="PANTHER" id="PTHR43943">
    <property type="entry name" value="DEHYDROGENASE/REDUCTASE (SDR FAMILY) MEMBER 4"/>
    <property type="match status" value="1"/>
</dbReference>
<dbReference type="OrthoDB" id="1669814at2759"/>
<comment type="similarity">
    <text evidence="1">Belongs to the short-chain dehydrogenases/reductases (SDR) family.</text>
</comment>
<dbReference type="SUPFAM" id="SSF51735">
    <property type="entry name" value="NAD(P)-binding Rossmann-fold domains"/>
    <property type="match status" value="1"/>
</dbReference>
<dbReference type="Pfam" id="PF13561">
    <property type="entry name" value="adh_short_C2"/>
    <property type="match status" value="1"/>
</dbReference>
<reference evidence="2 3" key="1">
    <citation type="submission" date="2019-05" db="EMBL/GenBank/DDBJ databases">
        <title>Another draft genome of Portunus trituberculatus and its Hox gene families provides insights of decapod evolution.</title>
        <authorList>
            <person name="Jeong J.-H."/>
            <person name="Song I."/>
            <person name="Kim S."/>
            <person name="Choi T."/>
            <person name="Kim D."/>
            <person name="Ryu S."/>
            <person name="Kim W."/>
        </authorList>
    </citation>
    <scope>NUCLEOTIDE SEQUENCE [LARGE SCALE GENOMIC DNA]</scope>
    <source>
        <tissue evidence="2">Muscle</tissue>
    </source>
</reference>
<protein>
    <submittedName>
        <fullName evidence="2">Dehydrogenase/reductase SDR family member 4</fullName>
    </submittedName>
</protein>
<comment type="caution">
    <text evidence="2">The sequence shown here is derived from an EMBL/GenBank/DDBJ whole genome shotgun (WGS) entry which is preliminary data.</text>
</comment>
<dbReference type="AlphaFoldDB" id="A0A5B7DAJ7"/>
<dbReference type="Gene3D" id="3.40.50.720">
    <property type="entry name" value="NAD(P)-binding Rossmann-like Domain"/>
    <property type="match status" value="2"/>
</dbReference>
<dbReference type="Proteomes" id="UP000324222">
    <property type="component" value="Unassembled WGS sequence"/>
</dbReference>
<dbReference type="InterPro" id="IPR002347">
    <property type="entry name" value="SDR_fam"/>
</dbReference>
<dbReference type="PANTHER" id="PTHR43943:SF2">
    <property type="entry name" value="DEHYDROGENASE_REDUCTASE 4"/>
    <property type="match status" value="1"/>
</dbReference>